<dbReference type="InterPro" id="IPR012340">
    <property type="entry name" value="NA-bd_OB-fold"/>
</dbReference>
<dbReference type="PANTHER" id="PTHR46336:SF3">
    <property type="entry name" value="BTB_POZ DOMAIN-CONTAINING PROTEIN POB1"/>
    <property type="match status" value="1"/>
</dbReference>
<accession>A0ABR0W6V1</accession>
<proteinExistence type="predicted"/>
<dbReference type="Gene3D" id="2.40.50.140">
    <property type="entry name" value="Nucleic acid-binding proteins"/>
    <property type="match status" value="1"/>
</dbReference>
<name>A0ABR0W6V1_REHGL</name>
<comment type="caution">
    <text evidence="1">The sequence shown here is derived from an EMBL/GenBank/DDBJ whole genome shotgun (WGS) entry which is preliminary data.</text>
</comment>
<dbReference type="SUPFAM" id="SSF50249">
    <property type="entry name" value="Nucleic acid-binding proteins"/>
    <property type="match status" value="1"/>
</dbReference>
<reference evidence="1 2" key="1">
    <citation type="journal article" date="2021" name="Comput. Struct. Biotechnol. J.">
        <title>De novo genome assembly of the potent medicinal plant Rehmannia glutinosa using nanopore technology.</title>
        <authorList>
            <person name="Ma L."/>
            <person name="Dong C."/>
            <person name="Song C."/>
            <person name="Wang X."/>
            <person name="Zheng X."/>
            <person name="Niu Y."/>
            <person name="Chen S."/>
            <person name="Feng W."/>
        </authorList>
    </citation>
    <scope>NUCLEOTIDE SEQUENCE [LARGE SCALE GENOMIC DNA]</scope>
    <source>
        <strain evidence="1">DH-2019</strain>
    </source>
</reference>
<dbReference type="PANTHER" id="PTHR46336">
    <property type="entry name" value="OS02G0260700 PROTEIN"/>
    <property type="match status" value="1"/>
</dbReference>
<evidence type="ECO:0000313" key="1">
    <source>
        <dbReference type="EMBL" id="KAK6142749.1"/>
    </source>
</evidence>
<gene>
    <name evidence="1" type="ORF">DH2020_023097</name>
</gene>
<evidence type="ECO:0000313" key="2">
    <source>
        <dbReference type="Proteomes" id="UP001318860"/>
    </source>
</evidence>
<organism evidence="1 2">
    <name type="scientific">Rehmannia glutinosa</name>
    <name type="common">Chinese foxglove</name>
    <dbReference type="NCBI Taxonomy" id="99300"/>
    <lineage>
        <taxon>Eukaryota</taxon>
        <taxon>Viridiplantae</taxon>
        <taxon>Streptophyta</taxon>
        <taxon>Embryophyta</taxon>
        <taxon>Tracheophyta</taxon>
        <taxon>Spermatophyta</taxon>
        <taxon>Magnoliopsida</taxon>
        <taxon>eudicotyledons</taxon>
        <taxon>Gunneridae</taxon>
        <taxon>Pentapetalae</taxon>
        <taxon>asterids</taxon>
        <taxon>lamiids</taxon>
        <taxon>Lamiales</taxon>
        <taxon>Orobanchaceae</taxon>
        <taxon>Rehmannieae</taxon>
        <taxon>Rehmannia</taxon>
    </lineage>
</organism>
<dbReference type="Proteomes" id="UP001318860">
    <property type="component" value="Unassembled WGS sequence"/>
</dbReference>
<dbReference type="EMBL" id="JABTTQ020000013">
    <property type="protein sequence ID" value="KAK6142749.1"/>
    <property type="molecule type" value="Genomic_DNA"/>
</dbReference>
<protein>
    <submittedName>
        <fullName evidence="1">Uncharacterized protein</fullName>
    </submittedName>
</protein>
<sequence length="197" mass="22167">MCEFVPIRQSVFASFPFGWARVFLSAHCNMDQQSSFHCFGLFLGMQEKGSVTFAVDYEFAARSKPLEEYISKYKGNYIFTGGKAVGYRNLFSIPWTSFMAATVFTSSMAYFILEPSLPSNGGKNRKRGKNEADDEKRELVFKEDGQEYAQVLRMLQTQMRGHVSMALSVCAISEARCTRRFGSPPVILYSSASATIK</sequence>
<dbReference type="InterPro" id="IPR045890">
    <property type="entry name" value="POB1-like"/>
</dbReference>
<keyword evidence="2" id="KW-1185">Reference proteome</keyword>